<dbReference type="Gene3D" id="3.40.640.10">
    <property type="entry name" value="Type I PLP-dependent aspartate aminotransferase-like (Major domain)"/>
    <property type="match status" value="1"/>
</dbReference>
<keyword evidence="3 7" id="KW-0032">Aminotransferase</keyword>
<sequence>MPHPSLRGQLIPFSPIRTMFRLADEMERAGGGPVFRLHVGDPDFAPPASVIEATAAALRTGKTHYAPTAGVQELRAALAEKARARNGLAASTDQVIITPGSTQALFATLNVMFGPGQEVLVPEIYWPNYVQEVLLLGGRPVFYPLGAGYQPEVGALPGLVTPRTRAIMINSPSNPTGAVFPEATLRVFYDLAREHDLWILSDEAYEDFVYRGAHVSTGSFERDLPEEKRRVFTLFTFSKSYSMTGLRLGCVVAPTVYTATLLRKCQEPLVASAGMPIQYGALPALSEAERAGVAKMRDTYRRRRDLALSILQPAGMADYVPEGAFYIMADVSATGMTGDDFAVALLKEERVAVAPGSGFAILPRFAADGSLAAEPSPSGAPEYPTHPKARHRVRVAFCVSDEDLGEGLRRMVRFAEKRRAVGSSRASR</sequence>
<dbReference type="PANTHER" id="PTHR46383">
    <property type="entry name" value="ASPARTATE AMINOTRANSFERASE"/>
    <property type="match status" value="1"/>
</dbReference>
<proteinExistence type="inferred from homology"/>
<dbReference type="Proteomes" id="UP000320913">
    <property type="component" value="Unassembled WGS sequence"/>
</dbReference>
<comment type="similarity">
    <text evidence="2">Belongs to the class-I pyridoxal-phosphate-dependent aminotransferase family.</text>
</comment>
<dbReference type="GO" id="GO:0008483">
    <property type="term" value="F:transaminase activity"/>
    <property type="evidence" value="ECO:0007669"/>
    <property type="project" value="UniProtKB-KW"/>
</dbReference>
<gene>
    <name evidence="7" type="ORF">E6K75_00685</name>
</gene>
<dbReference type="InterPro" id="IPR004839">
    <property type="entry name" value="Aminotransferase_I/II_large"/>
</dbReference>
<protein>
    <submittedName>
        <fullName evidence="7">Aminotransferase class I/II-fold pyridoxal phosphate-dependent enzyme</fullName>
    </submittedName>
</protein>
<evidence type="ECO:0000256" key="1">
    <source>
        <dbReference type="ARBA" id="ARBA00001933"/>
    </source>
</evidence>
<keyword evidence="4 7" id="KW-0808">Transferase</keyword>
<evidence type="ECO:0000259" key="6">
    <source>
        <dbReference type="Pfam" id="PF00155"/>
    </source>
</evidence>
<dbReference type="AlphaFoldDB" id="A0A538TDY7"/>
<reference evidence="7 8" key="1">
    <citation type="journal article" date="2019" name="Nat. Microbiol.">
        <title>Mediterranean grassland soil C-N compound turnover is dependent on rainfall and depth, and is mediated by genomically divergent microorganisms.</title>
        <authorList>
            <person name="Diamond S."/>
            <person name="Andeer P.F."/>
            <person name="Li Z."/>
            <person name="Crits-Christoph A."/>
            <person name="Burstein D."/>
            <person name="Anantharaman K."/>
            <person name="Lane K.R."/>
            <person name="Thomas B.C."/>
            <person name="Pan C."/>
            <person name="Northen T.R."/>
            <person name="Banfield J.F."/>
        </authorList>
    </citation>
    <scope>NUCLEOTIDE SEQUENCE [LARGE SCALE GENOMIC DNA]</scope>
    <source>
        <strain evidence="7">WS_5</strain>
    </source>
</reference>
<evidence type="ECO:0000313" key="7">
    <source>
        <dbReference type="EMBL" id="TMQ61828.1"/>
    </source>
</evidence>
<dbReference type="InterPro" id="IPR015424">
    <property type="entry name" value="PyrdxlP-dep_Trfase"/>
</dbReference>
<evidence type="ECO:0000256" key="5">
    <source>
        <dbReference type="ARBA" id="ARBA00022898"/>
    </source>
</evidence>
<name>A0A538TDY7_UNCEI</name>
<evidence type="ECO:0000313" key="8">
    <source>
        <dbReference type="Proteomes" id="UP000320913"/>
    </source>
</evidence>
<dbReference type="Pfam" id="PF00155">
    <property type="entry name" value="Aminotran_1_2"/>
    <property type="match status" value="1"/>
</dbReference>
<accession>A0A538TDY7</accession>
<evidence type="ECO:0000256" key="4">
    <source>
        <dbReference type="ARBA" id="ARBA00022679"/>
    </source>
</evidence>
<dbReference type="GO" id="GO:0006520">
    <property type="term" value="P:amino acid metabolic process"/>
    <property type="evidence" value="ECO:0007669"/>
    <property type="project" value="InterPro"/>
</dbReference>
<feature type="domain" description="Aminotransferase class I/classII large" evidence="6">
    <location>
        <begin position="34"/>
        <end position="363"/>
    </location>
</feature>
<comment type="caution">
    <text evidence="7">The sequence shown here is derived from an EMBL/GenBank/DDBJ whole genome shotgun (WGS) entry which is preliminary data.</text>
</comment>
<organism evidence="7 8">
    <name type="scientific">Eiseniibacteriota bacterium</name>
    <dbReference type="NCBI Taxonomy" id="2212470"/>
    <lineage>
        <taxon>Bacteria</taxon>
        <taxon>Candidatus Eiseniibacteriota</taxon>
    </lineage>
</organism>
<dbReference type="EMBL" id="VBOV01000014">
    <property type="protein sequence ID" value="TMQ61828.1"/>
    <property type="molecule type" value="Genomic_DNA"/>
</dbReference>
<evidence type="ECO:0000256" key="3">
    <source>
        <dbReference type="ARBA" id="ARBA00022576"/>
    </source>
</evidence>
<dbReference type="InterPro" id="IPR050596">
    <property type="entry name" value="AspAT/PAT-like"/>
</dbReference>
<comment type="cofactor">
    <cofactor evidence="1">
        <name>pyridoxal 5'-phosphate</name>
        <dbReference type="ChEBI" id="CHEBI:597326"/>
    </cofactor>
</comment>
<dbReference type="SUPFAM" id="SSF53383">
    <property type="entry name" value="PLP-dependent transferases"/>
    <property type="match status" value="1"/>
</dbReference>
<dbReference type="GO" id="GO:0030170">
    <property type="term" value="F:pyridoxal phosphate binding"/>
    <property type="evidence" value="ECO:0007669"/>
    <property type="project" value="InterPro"/>
</dbReference>
<dbReference type="CDD" id="cd00609">
    <property type="entry name" value="AAT_like"/>
    <property type="match status" value="1"/>
</dbReference>
<evidence type="ECO:0000256" key="2">
    <source>
        <dbReference type="ARBA" id="ARBA00007441"/>
    </source>
</evidence>
<keyword evidence="5" id="KW-0663">Pyridoxal phosphate</keyword>
<dbReference type="InterPro" id="IPR015421">
    <property type="entry name" value="PyrdxlP-dep_Trfase_major"/>
</dbReference>